<keyword evidence="2" id="KW-1185">Reference proteome</keyword>
<evidence type="ECO:0000313" key="2">
    <source>
        <dbReference type="Proteomes" id="UP000821865"/>
    </source>
</evidence>
<comment type="caution">
    <text evidence="1">The sequence shown here is derived from an EMBL/GenBank/DDBJ whole genome shotgun (WGS) entry which is preliminary data.</text>
</comment>
<organism evidence="1 2">
    <name type="scientific">Dermacentor silvarum</name>
    <name type="common">Tick</name>
    <dbReference type="NCBI Taxonomy" id="543639"/>
    <lineage>
        <taxon>Eukaryota</taxon>
        <taxon>Metazoa</taxon>
        <taxon>Ecdysozoa</taxon>
        <taxon>Arthropoda</taxon>
        <taxon>Chelicerata</taxon>
        <taxon>Arachnida</taxon>
        <taxon>Acari</taxon>
        <taxon>Parasitiformes</taxon>
        <taxon>Ixodida</taxon>
        <taxon>Ixodoidea</taxon>
        <taxon>Ixodidae</taxon>
        <taxon>Rhipicephalinae</taxon>
        <taxon>Dermacentor</taxon>
    </lineage>
</organism>
<dbReference type="Proteomes" id="UP000821865">
    <property type="component" value="Chromosome 9"/>
</dbReference>
<evidence type="ECO:0000313" key="1">
    <source>
        <dbReference type="EMBL" id="KAH7933384.1"/>
    </source>
</evidence>
<name>A0ACB8C3H6_DERSI</name>
<sequence length="292" mass="32494">MVGAVTGSTMFTAMPCCDFGTLSLDQSLRIAVLFTIAVTLASSNNEQKIQFKRCPDHQDAKDIEITSAVARDVEVGKTISVDVTVLAKKEFKTDPKLALTITTSNQVKLPCVFNVGSCTYKMCNGITPLERFLAGVWDNKCPIEAKEHKKTMSYFIPWIARFAIGMRLVFAAVVFIVAVATSHAVVIDLHKPVQICSAQMLVDIVNNVCQTPLTAARRRRRSLRDSEEMIDGVTRIVGNTRRTMQKHSLKLRPWQTGPAVRRLCRCNREAPPPHEKLANQEIPVLCRQLPNS</sequence>
<proteinExistence type="predicted"/>
<protein>
    <submittedName>
        <fullName evidence="1">Uncharacterized protein</fullName>
    </submittedName>
</protein>
<dbReference type="EMBL" id="CM023478">
    <property type="protein sequence ID" value="KAH7933384.1"/>
    <property type="molecule type" value="Genomic_DNA"/>
</dbReference>
<reference evidence="1" key="1">
    <citation type="submission" date="2020-05" db="EMBL/GenBank/DDBJ databases">
        <title>Large-scale comparative analyses of tick genomes elucidate their genetic diversity and vector capacities.</title>
        <authorList>
            <person name="Jia N."/>
            <person name="Wang J."/>
            <person name="Shi W."/>
            <person name="Du L."/>
            <person name="Sun Y."/>
            <person name="Zhan W."/>
            <person name="Jiang J."/>
            <person name="Wang Q."/>
            <person name="Zhang B."/>
            <person name="Ji P."/>
            <person name="Sakyi L.B."/>
            <person name="Cui X."/>
            <person name="Yuan T."/>
            <person name="Jiang B."/>
            <person name="Yang W."/>
            <person name="Lam T.T.-Y."/>
            <person name="Chang Q."/>
            <person name="Ding S."/>
            <person name="Wang X."/>
            <person name="Zhu J."/>
            <person name="Ruan X."/>
            <person name="Zhao L."/>
            <person name="Wei J."/>
            <person name="Que T."/>
            <person name="Du C."/>
            <person name="Cheng J."/>
            <person name="Dai P."/>
            <person name="Han X."/>
            <person name="Huang E."/>
            <person name="Gao Y."/>
            <person name="Liu J."/>
            <person name="Shao H."/>
            <person name="Ye R."/>
            <person name="Li L."/>
            <person name="Wei W."/>
            <person name="Wang X."/>
            <person name="Wang C."/>
            <person name="Yang T."/>
            <person name="Huo Q."/>
            <person name="Li W."/>
            <person name="Guo W."/>
            <person name="Chen H."/>
            <person name="Zhou L."/>
            <person name="Ni X."/>
            <person name="Tian J."/>
            <person name="Zhou Y."/>
            <person name="Sheng Y."/>
            <person name="Liu T."/>
            <person name="Pan Y."/>
            <person name="Xia L."/>
            <person name="Li J."/>
            <person name="Zhao F."/>
            <person name="Cao W."/>
        </authorList>
    </citation>
    <scope>NUCLEOTIDE SEQUENCE</scope>
    <source>
        <strain evidence="1">Dsil-2018</strain>
    </source>
</reference>
<accession>A0ACB8C3H6</accession>
<gene>
    <name evidence="1" type="ORF">HPB49_012071</name>
</gene>